<feature type="region of interest" description="Disordered" evidence="1">
    <location>
        <begin position="1"/>
        <end position="36"/>
    </location>
</feature>
<dbReference type="EMBL" id="AEWX01000013">
    <property type="protein sequence ID" value="EGC20620.1"/>
    <property type="molecule type" value="Genomic_DNA"/>
</dbReference>
<accession>F0F5K1</accession>
<sequence>MQTDGEPVREIVRQKDTDIPNIQPQGRASSSFRQSLIGRRKRMPVLPSVSADGQAFSYPDIHAAGGQTDRKKHSASIFTSLIQDSSHKTSLTVPPPFR</sequence>
<evidence type="ECO:0000313" key="3">
    <source>
        <dbReference type="Proteomes" id="UP000005697"/>
    </source>
</evidence>
<dbReference type="HOGENOM" id="CLU_2331370_0_0_10"/>
<evidence type="ECO:0000256" key="1">
    <source>
        <dbReference type="SAM" id="MobiDB-lite"/>
    </source>
</evidence>
<dbReference type="Proteomes" id="UP000005697">
    <property type="component" value="Unassembled WGS sequence"/>
</dbReference>
<dbReference type="AlphaFoldDB" id="F0F5K1"/>
<comment type="caution">
    <text evidence="2">The sequence shown here is derived from an EMBL/GenBank/DDBJ whole genome shotgun (WGS) entry which is preliminary data.</text>
</comment>
<protein>
    <submittedName>
        <fullName evidence="2">Uncharacterized protein</fullName>
    </submittedName>
</protein>
<proteinExistence type="predicted"/>
<gene>
    <name evidence="2" type="ORF">HMPREF9141_0867</name>
</gene>
<organism evidence="2 3">
    <name type="scientific">Prevotella multiformis DSM 16608</name>
    <dbReference type="NCBI Taxonomy" id="888743"/>
    <lineage>
        <taxon>Bacteria</taxon>
        <taxon>Pseudomonadati</taxon>
        <taxon>Bacteroidota</taxon>
        <taxon>Bacteroidia</taxon>
        <taxon>Bacteroidales</taxon>
        <taxon>Prevotellaceae</taxon>
        <taxon>Prevotella</taxon>
    </lineage>
</organism>
<feature type="region of interest" description="Disordered" evidence="1">
    <location>
        <begin position="50"/>
        <end position="72"/>
    </location>
</feature>
<feature type="compositionally biased region" description="Polar residues" evidence="1">
    <location>
        <begin position="20"/>
        <end position="34"/>
    </location>
</feature>
<reference evidence="2 3" key="1">
    <citation type="submission" date="2011-01" db="EMBL/GenBank/DDBJ databases">
        <authorList>
            <person name="Muzny D."/>
            <person name="Qin X."/>
            <person name="Deng J."/>
            <person name="Jiang H."/>
            <person name="Liu Y."/>
            <person name="Qu J."/>
            <person name="Song X.-Z."/>
            <person name="Zhang L."/>
            <person name="Thornton R."/>
            <person name="Coyle M."/>
            <person name="Francisco L."/>
            <person name="Jackson L."/>
            <person name="Javaid M."/>
            <person name="Korchina V."/>
            <person name="Kovar C."/>
            <person name="Mata R."/>
            <person name="Mathew T."/>
            <person name="Ngo R."/>
            <person name="Nguyen L."/>
            <person name="Nguyen N."/>
            <person name="Okwuonu G."/>
            <person name="Ongeri F."/>
            <person name="Pham C."/>
            <person name="Simmons D."/>
            <person name="Wilczek-Boney K."/>
            <person name="Hale W."/>
            <person name="Jakkamsetti A."/>
            <person name="Pham P."/>
            <person name="Ruth R."/>
            <person name="San Lucas F."/>
            <person name="Warren J."/>
            <person name="Zhang J."/>
            <person name="Zhao Z."/>
            <person name="Zhou C."/>
            <person name="Zhu D."/>
            <person name="Lee S."/>
            <person name="Bess C."/>
            <person name="Blankenburg K."/>
            <person name="Forbes L."/>
            <person name="Fu Q."/>
            <person name="Gubbala S."/>
            <person name="Hirani K."/>
            <person name="Jayaseelan J.C."/>
            <person name="Lara F."/>
            <person name="Munidasa M."/>
            <person name="Palculict T."/>
            <person name="Patil S."/>
            <person name="Pu L.-L."/>
            <person name="Saada N."/>
            <person name="Tang L."/>
            <person name="Weissenberger G."/>
            <person name="Zhu Y."/>
            <person name="Hemphill L."/>
            <person name="Shang Y."/>
            <person name="Youmans B."/>
            <person name="Ayvaz T."/>
            <person name="Ross M."/>
            <person name="Santibanez J."/>
            <person name="Aqrawi P."/>
            <person name="Gross S."/>
            <person name="Joshi V."/>
            <person name="Fowler G."/>
            <person name="Nazareth L."/>
            <person name="Reid J."/>
            <person name="Worley K."/>
            <person name="Petrosino J."/>
            <person name="Highlander S."/>
            <person name="Gibbs R."/>
        </authorList>
    </citation>
    <scope>NUCLEOTIDE SEQUENCE [LARGE SCALE GENOMIC DNA]</scope>
    <source>
        <strain evidence="2 3">DSM 16608</strain>
    </source>
</reference>
<name>F0F5K1_9BACT</name>
<evidence type="ECO:0000313" key="2">
    <source>
        <dbReference type="EMBL" id="EGC20620.1"/>
    </source>
</evidence>
<feature type="compositionally biased region" description="Basic and acidic residues" evidence="1">
    <location>
        <begin position="1"/>
        <end position="18"/>
    </location>
</feature>
<keyword evidence="3" id="KW-1185">Reference proteome</keyword>